<feature type="transmembrane region" description="Helical" evidence="7">
    <location>
        <begin position="594"/>
        <end position="614"/>
    </location>
</feature>
<feature type="transmembrane region" description="Helical" evidence="7">
    <location>
        <begin position="68"/>
        <end position="91"/>
    </location>
</feature>
<evidence type="ECO:0000256" key="7">
    <source>
        <dbReference type="SAM" id="Phobius"/>
    </source>
</evidence>
<gene>
    <name evidence="9" type="ORF">METZ01_LOCUS170501</name>
</gene>
<keyword evidence="4" id="KW-0677">Repeat</keyword>
<dbReference type="PROSITE" id="PS51202">
    <property type="entry name" value="RCK_C"/>
    <property type="match status" value="2"/>
</dbReference>
<feature type="transmembrane region" description="Helical" evidence="7">
    <location>
        <begin position="475"/>
        <end position="499"/>
    </location>
</feature>
<feature type="transmembrane region" description="Helical" evidence="7">
    <location>
        <begin position="555"/>
        <end position="574"/>
    </location>
</feature>
<evidence type="ECO:0000259" key="8">
    <source>
        <dbReference type="PROSITE" id="PS51202"/>
    </source>
</evidence>
<feature type="transmembrane region" description="Helical" evidence="7">
    <location>
        <begin position="195"/>
        <end position="217"/>
    </location>
</feature>
<proteinExistence type="predicted"/>
<dbReference type="InterPro" id="IPR036721">
    <property type="entry name" value="RCK_C_sf"/>
</dbReference>
<dbReference type="Pfam" id="PF02080">
    <property type="entry name" value="TrkA_C"/>
    <property type="match status" value="1"/>
</dbReference>
<evidence type="ECO:0000256" key="3">
    <source>
        <dbReference type="ARBA" id="ARBA00022692"/>
    </source>
</evidence>
<reference evidence="9" key="1">
    <citation type="submission" date="2018-05" db="EMBL/GenBank/DDBJ databases">
        <authorList>
            <person name="Lanie J.A."/>
            <person name="Ng W.-L."/>
            <person name="Kazmierczak K.M."/>
            <person name="Andrzejewski T.M."/>
            <person name="Davidsen T.M."/>
            <person name="Wayne K.J."/>
            <person name="Tettelin H."/>
            <person name="Glass J.I."/>
            <person name="Rusch D."/>
            <person name="Podicherti R."/>
            <person name="Tsui H.-C.T."/>
            <person name="Winkler M.E."/>
        </authorList>
    </citation>
    <scope>NUCLEOTIDE SEQUENCE</scope>
</reference>
<dbReference type="AlphaFoldDB" id="A0A382BWR0"/>
<dbReference type="InterPro" id="IPR006037">
    <property type="entry name" value="RCK_C"/>
</dbReference>
<feature type="domain" description="RCK C-terminal" evidence="8">
    <location>
        <begin position="228"/>
        <end position="312"/>
    </location>
</feature>
<keyword evidence="3 7" id="KW-0812">Transmembrane</keyword>
<name>A0A382BWR0_9ZZZZ</name>
<dbReference type="SUPFAM" id="SSF116726">
    <property type="entry name" value="TrkA C-terminal domain-like"/>
    <property type="match status" value="2"/>
</dbReference>
<sequence>MHVVAVETNHVAMWITFALIIGALVLYAFEYLPVEITSLGVLSAFMVYFHFFPIAGADGRNLLSAERIILGFANSALITVLGLLVIGYGMVRAGILDRGARIVMAAGGGRGWVTILITLVVVLVVSGFLNNIPVVVIFIPIMEAVAARYGKSPSKVMMPLSFVAVLGGMTTLIGSGTNLLVSGALEELGEKPFSFFQFVVPGVVMALVGLAFILIVVPRLLKDRASFSQNYMEADGKHFLAQITVGAGSELIGLESKNGIFGAYHDMTLRVIERGEEAYLPPFEDITLVEGDVLVVSATRAALQEALAHDPHLLVPELRDGKEEEDLRWQEGDRVLTEVMVKPASRMVGQNLSMIGFRYNTHCVVLGVQRRARMMRTRITEILFEEGDILLVQGQPQDITALRRSDDVVLLEWSAEELPALDHAKRAILIFGTVIICAATGLLPVMVASLLGAAAMVAAGVMSLEMAIRSLDSKIFTMIPAALSMGLAMQVTGGAAYLAQHLISVLDGAPIPVILSAFFLLVAVISNIISAKAAAVLFTPIAVGISRELNVPVEAFAVAVVFAANCAIATPIGYQTSLMVMGPGHYTFLDFARGGIPLIIVLWVAFTLFAPWYYGLS</sequence>
<feature type="transmembrane region" description="Helical" evidence="7">
    <location>
        <begin position="427"/>
        <end position="444"/>
    </location>
</feature>
<dbReference type="Pfam" id="PF03600">
    <property type="entry name" value="CitMHS"/>
    <property type="match status" value="1"/>
</dbReference>
<feature type="transmembrane region" description="Helical" evidence="7">
    <location>
        <begin position="511"/>
        <end position="543"/>
    </location>
</feature>
<dbReference type="Gene3D" id="3.30.70.1450">
    <property type="entry name" value="Regulator of K+ conductance, C-terminal domain"/>
    <property type="match status" value="2"/>
</dbReference>
<feature type="transmembrane region" description="Helical" evidence="7">
    <location>
        <begin position="103"/>
        <end position="125"/>
    </location>
</feature>
<evidence type="ECO:0000256" key="5">
    <source>
        <dbReference type="ARBA" id="ARBA00022989"/>
    </source>
</evidence>
<evidence type="ECO:0000313" key="9">
    <source>
        <dbReference type="EMBL" id="SVB17647.1"/>
    </source>
</evidence>
<evidence type="ECO:0000256" key="6">
    <source>
        <dbReference type="ARBA" id="ARBA00023136"/>
    </source>
</evidence>
<feature type="transmembrane region" description="Helical" evidence="7">
    <location>
        <begin position="156"/>
        <end position="175"/>
    </location>
</feature>
<protein>
    <recommendedName>
        <fullName evidence="8">RCK C-terminal domain-containing protein</fullName>
    </recommendedName>
</protein>
<feature type="transmembrane region" description="Helical" evidence="7">
    <location>
        <begin position="12"/>
        <end position="29"/>
    </location>
</feature>
<dbReference type="PANTHER" id="PTHR43652:SF2">
    <property type="entry name" value="BASIC AMINO ACID ANTIPORTER YFCC-RELATED"/>
    <property type="match status" value="1"/>
</dbReference>
<comment type="subcellular location">
    <subcellularLocation>
        <location evidence="1">Membrane</location>
        <topology evidence="1">Multi-pass membrane protein</topology>
    </subcellularLocation>
</comment>
<dbReference type="GO" id="GO:0008324">
    <property type="term" value="F:monoatomic cation transmembrane transporter activity"/>
    <property type="evidence" value="ECO:0007669"/>
    <property type="project" value="InterPro"/>
</dbReference>
<dbReference type="GO" id="GO:0006813">
    <property type="term" value="P:potassium ion transport"/>
    <property type="evidence" value="ECO:0007669"/>
    <property type="project" value="InterPro"/>
</dbReference>
<dbReference type="InterPro" id="IPR004680">
    <property type="entry name" value="Cit_transptr-like_dom"/>
</dbReference>
<organism evidence="9">
    <name type="scientific">marine metagenome</name>
    <dbReference type="NCBI Taxonomy" id="408172"/>
    <lineage>
        <taxon>unclassified sequences</taxon>
        <taxon>metagenomes</taxon>
        <taxon>ecological metagenomes</taxon>
    </lineage>
</organism>
<evidence type="ECO:0000256" key="1">
    <source>
        <dbReference type="ARBA" id="ARBA00004141"/>
    </source>
</evidence>
<feature type="domain" description="RCK C-terminal" evidence="8">
    <location>
        <begin position="324"/>
        <end position="408"/>
    </location>
</feature>
<keyword evidence="6 7" id="KW-0472">Membrane</keyword>
<dbReference type="GO" id="GO:0005886">
    <property type="term" value="C:plasma membrane"/>
    <property type="evidence" value="ECO:0007669"/>
    <property type="project" value="TreeGrafter"/>
</dbReference>
<accession>A0A382BWR0</accession>
<keyword evidence="2" id="KW-0813">Transport</keyword>
<evidence type="ECO:0000256" key="2">
    <source>
        <dbReference type="ARBA" id="ARBA00022448"/>
    </source>
</evidence>
<dbReference type="PANTHER" id="PTHR43652">
    <property type="entry name" value="BASIC AMINO ACID ANTIPORTER YFCC-RELATED"/>
    <property type="match status" value="1"/>
</dbReference>
<evidence type="ECO:0000256" key="4">
    <source>
        <dbReference type="ARBA" id="ARBA00022737"/>
    </source>
</evidence>
<dbReference type="EMBL" id="UINC01031501">
    <property type="protein sequence ID" value="SVB17647.1"/>
    <property type="molecule type" value="Genomic_DNA"/>
</dbReference>
<keyword evidence="5 7" id="KW-1133">Transmembrane helix</keyword>
<feature type="transmembrane region" description="Helical" evidence="7">
    <location>
        <begin position="36"/>
        <end position="56"/>
    </location>
</feature>
<dbReference type="InterPro" id="IPR051679">
    <property type="entry name" value="DASS-Related_Transporters"/>
</dbReference>